<evidence type="ECO:0000256" key="9">
    <source>
        <dbReference type="ARBA" id="ARBA00022801"/>
    </source>
</evidence>
<dbReference type="OrthoDB" id="7462577at2759"/>
<evidence type="ECO:0000259" key="15">
    <source>
        <dbReference type="PROSITE" id="PS51975"/>
    </source>
</evidence>
<dbReference type="GO" id="GO:0046872">
    <property type="term" value="F:metal ion binding"/>
    <property type="evidence" value="ECO:0007669"/>
    <property type="project" value="UniProtKB-KW"/>
</dbReference>
<dbReference type="EC" id="3.1.26.4" evidence="12"/>
<evidence type="ECO:0000256" key="14">
    <source>
        <dbReference type="SAM" id="SignalP"/>
    </source>
</evidence>
<evidence type="ECO:0000256" key="7">
    <source>
        <dbReference type="ARBA" id="ARBA00022723"/>
    </source>
</evidence>
<dbReference type="InterPro" id="IPR036397">
    <property type="entry name" value="RNaseH_sf"/>
</dbReference>
<evidence type="ECO:0000256" key="10">
    <source>
        <dbReference type="ARBA" id="ARBA00023211"/>
    </source>
</evidence>
<evidence type="ECO:0000256" key="4">
    <source>
        <dbReference type="ARBA" id="ARBA00007383"/>
    </source>
</evidence>
<feature type="binding site" evidence="11">
    <location>
        <position position="64"/>
    </location>
    <ligand>
        <name>a divalent metal cation</name>
        <dbReference type="ChEBI" id="CHEBI:60240"/>
    </ligand>
</feature>
<proteinExistence type="inferred from homology"/>
<name>A0A9N8D4H6_9STRA</name>
<dbReference type="GO" id="GO:0032299">
    <property type="term" value="C:ribonuclease H2 complex"/>
    <property type="evidence" value="ECO:0007669"/>
    <property type="project" value="TreeGrafter"/>
</dbReference>
<dbReference type="InterPro" id="IPR024567">
    <property type="entry name" value="RNase_HII/HIII_dom"/>
</dbReference>
<keyword evidence="5" id="KW-0963">Cytoplasm</keyword>
<keyword evidence="14" id="KW-0732">Signal</keyword>
<keyword evidence="17" id="KW-1185">Reference proteome</keyword>
<dbReference type="GO" id="GO:0006298">
    <property type="term" value="P:mismatch repair"/>
    <property type="evidence" value="ECO:0007669"/>
    <property type="project" value="TreeGrafter"/>
</dbReference>
<organism evidence="16 17">
    <name type="scientific">Seminavis robusta</name>
    <dbReference type="NCBI Taxonomy" id="568900"/>
    <lineage>
        <taxon>Eukaryota</taxon>
        <taxon>Sar</taxon>
        <taxon>Stramenopiles</taxon>
        <taxon>Ochrophyta</taxon>
        <taxon>Bacillariophyta</taxon>
        <taxon>Bacillariophyceae</taxon>
        <taxon>Bacillariophycidae</taxon>
        <taxon>Naviculales</taxon>
        <taxon>Naviculaceae</taxon>
        <taxon>Seminavis</taxon>
    </lineage>
</organism>
<gene>
    <name evidence="16" type="ORF">SEMRO_2_G001830.1</name>
</gene>
<evidence type="ECO:0000256" key="13">
    <source>
        <dbReference type="SAM" id="MobiDB-lite"/>
    </source>
</evidence>
<dbReference type="EMBL" id="CAICTM010000002">
    <property type="protein sequence ID" value="CAB9496207.1"/>
    <property type="molecule type" value="Genomic_DNA"/>
</dbReference>
<comment type="subcellular location">
    <subcellularLocation>
        <location evidence="3">Cytoplasm</location>
    </subcellularLocation>
</comment>
<dbReference type="InterPro" id="IPR022898">
    <property type="entry name" value="RNase_HII"/>
</dbReference>
<keyword evidence="8 11" id="KW-0255">Endonuclease</keyword>
<protein>
    <recommendedName>
        <fullName evidence="12">Ribonuclease</fullName>
        <ecNumber evidence="12">3.1.26.4</ecNumber>
    </recommendedName>
</protein>
<evidence type="ECO:0000256" key="3">
    <source>
        <dbReference type="ARBA" id="ARBA00004496"/>
    </source>
</evidence>
<evidence type="ECO:0000256" key="11">
    <source>
        <dbReference type="PROSITE-ProRule" id="PRU01319"/>
    </source>
</evidence>
<dbReference type="CDD" id="cd07182">
    <property type="entry name" value="RNase_HII_bacteria_HII_like"/>
    <property type="match status" value="1"/>
</dbReference>
<feature type="region of interest" description="Disordered" evidence="13">
    <location>
        <begin position="254"/>
        <end position="273"/>
    </location>
</feature>
<dbReference type="Gene3D" id="3.30.420.10">
    <property type="entry name" value="Ribonuclease H-like superfamily/Ribonuclease H"/>
    <property type="match status" value="1"/>
</dbReference>
<dbReference type="GO" id="GO:0043137">
    <property type="term" value="P:DNA replication, removal of RNA primer"/>
    <property type="evidence" value="ECO:0007669"/>
    <property type="project" value="TreeGrafter"/>
</dbReference>
<dbReference type="Proteomes" id="UP001153069">
    <property type="component" value="Unassembled WGS sequence"/>
</dbReference>
<keyword evidence="10" id="KW-0464">Manganese</keyword>
<comment type="similarity">
    <text evidence="4 12">Belongs to the RNase HII family.</text>
</comment>
<keyword evidence="9 11" id="KW-0378">Hydrolase</keyword>
<keyword evidence="7 11" id="KW-0479">Metal-binding</keyword>
<dbReference type="Pfam" id="PF01351">
    <property type="entry name" value="RNase_HII"/>
    <property type="match status" value="1"/>
</dbReference>
<evidence type="ECO:0000256" key="2">
    <source>
        <dbReference type="ARBA" id="ARBA00004065"/>
    </source>
</evidence>
<reference evidence="16" key="1">
    <citation type="submission" date="2020-06" db="EMBL/GenBank/DDBJ databases">
        <authorList>
            <consortium name="Plant Systems Biology data submission"/>
        </authorList>
    </citation>
    <scope>NUCLEOTIDE SEQUENCE</scope>
    <source>
        <strain evidence="16">D6</strain>
    </source>
</reference>
<dbReference type="AlphaFoldDB" id="A0A9N8D4H6"/>
<evidence type="ECO:0000256" key="1">
    <source>
        <dbReference type="ARBA" id="ARBA00000077"/>
    </source>
</evidence>
<comment type="catalytic activity">
    <reaction evidence="1 11 12">
        <text>Endonucleolytic cleavage to 5'-phosphomonoester.</text>
        <dbReference type="EC" id="3.1.26.4"/>
    </reaction>
</comment>
<comment type="cofactor">
    <cofactor evidence="11">
        <name>Mn(2+)</name>
        <dbReference type="ChEBI" id="CHEBI:29035"/>
    </cofactor>
    <cofactor evidence="11">
        <name>Mg(2+)</name>
        <dbReference type="ChEBI" id="CHEBI:18420"/>
    </cofactor>
    <text evidence="11">Manganese or magnesium. Binds 1 divalent metal ion per monomer in the absence of substrate. May bind a second metal ion after substrate binding.</text>
</comment>
<feature type="binding site" evidence="11">
    <location>
        <position position="169"/>
    </location>
    <ligand>
        <name>a divalent metal cation</name>
        <dbReference type="ChEBI" id="CHEBI:60240"/>
    </ligand>
</feature>
<feature type="signal peptide" evidence="14">
    <location>
        <begin position="1"/>
        <end position="25"/>
    </location>
</feature>
<dbReference type="InterPro" id="IPR001352">
    <property type="entry name" value="RNase_HII/HIII"/>
</dbReference>
<dbReference type="InterPro" id="IPR012337">
    <property type="entry name" value="RNaseH-like_sf"/>
</dbReference>
<dbReference type="GO" id="GO:0003723">
    <property type="term" value="F:RNA binding"/>
    <property type="evidence" value="ECO:0007669"/>
    <property type="project" value="UniProtKB-UniRule"/>
</dbReference>
<comment type="caution">
    <text evidence="16">The sequence shown here is derived from an EMBL/GenBank/DDBJ whole genome shotgun (WGS) entry which is preliminary data.</text>
</comment>
<evidence type="ECO:0000313" key="17">
    <source>
        <dbReference type="Proteomes" id="UP001153069"/>
    </source>
</evidence>
<feature type="binding site" evidence="11">
    <location>
        <position position="65"/>
    </location>
    <ligand>
        <name>a divalent metal cation</name>
        <dbReference type="ChEBI" id="CHEBI:60240"/>
    </ligand>
</feature>
<dbReference type="GO" id="GO:0004523">
    <property type="term" value="F:RNA-DNA hybrid ribonuclease activity"/>
    <property type="evidence" value="ECO:0007669"/>
    <property type="project" value="UniProtKB-UniRule"/>
</dbReference>
<dbReference type="PANTHER" id="PTHR10954">
    <property type="entry name" value="RIBONUCLEASE H2 SUBUNIT A"/>
    <property type="match status" value="1"/>
</dbReference>
<feature type="chain" id="PRO_5040458308" description="Ribonuclease" evidence="14">
    <location>
        <begin position="26"/>
        <end position="273"/>
    </location>
</feature>
<dbReference type="SUPFAM" id="SSF53098">
    <property type="entry name" value="Ribonuclease H-like"/>
    <property type="match status" value="1"/>
</dbReference>
<dbReference type="PANTHER" id="PTHR10954:SF23">
    <property type="entry name" value="RIBONUCLEASE"/>
    <property type="match status" value="1"/>
</dbReference>
<sequence>MLKMLPPSLLLLLLLFVWTSPLVQGLASSNNRRNKPLRKRRPQETLLIEEGLHKRGFPFVIGSDESGTGCIAGPIVTASCCITHLSSVVIPGVDDAKRLSKKQRNQIYQQILQNQSGIVWGVASRSNQVIDDVSLEQATKECFQESIDRVMQQIITGQDASKTNACMDDQFYCITDGHKSPKILLHDKISIPSRAWKGGDETVYSVALASIIARVHHESLLQEIVTPELRADYQFDRHKGYATREHLQALHTHGPSPIHRLSCKPVKDRLHNQ</sequence>
<keyword evidence="6 11" id="KW-0540">Nuclease</keyword>
<evidence type="ECO:0000256" key="12">
    <source>
        <dbReference type="RuleBase" id="RU003515"/>
    </source>
</evidence>
<accession>A0A9N8D4H6</accession>
<feature type="domain" description="RNase H type-2" evidence="15">
    <location>
        <begin position="58"/>
        <end position="273"/>
    </location>
</feature>
<evidence type="ECO:0000256" key="5">
    <source>
        <dbReference type="ARBA" id="ARBA00022490"/>
    </source>
</evidence>
<evidence type="ECO:0000313" key="16">
    <source>
        <dbReference type="EMBL" id="CAB9496207.1"/>
    </source>
</evidence>
<dbReference type="PROSITE" id="PS51975">
    <property type="entry name" value="RNASE_H_2"/>
    <property type="match status" value="1"/>
</dbReference>
<comment type="function">
    <text evidence="2 12">Endonuclease that specifically degrades the RNA of RNA-DNA hybrids.</text>
</comment>
<evidence type="ECO:0000256" key="6">
    <source>
        <dbReference type="ARBA" id="ARBA00022722"/>
    </source>
</evidence>
<dbReference type="GO" id="GO:0005737">
    <property type="term" value="C:cytoplasm"/>
    <property type="evidence" value="ECO:0007669"/>
    <property type="project" value="UniProtKB-SubCell"/>
</dbReference>
<evidence type="ECO:0000256" key="8">
    <source>
        <dbReference type="ARBA" id="ARBA00022759"/>
    </source>
</evidence>